<comment type="subcellular location">
    <subcellularLocation>
        <location evidence="1">Membrane</location>
        <topology evidence="1">Multi-pass membrane protein</topology>
    </subcellularLocation>
</comment>
<proteinExistence type="inferred from homology"/>
<evidence type="ECO:0000256" key="6">
    <source>
        <dbReference type="ARBA" id="ARBA00022989"/>
    </source>
</evidence>
<evidence type="ECO:0000313" key="10">
    <source>
        <dbReference type="EMBL" id="PIP87080.1"/>
    </source>
</evidence>
<comment type="similarity">
    <text evidence="2">Belongs to the SecG family.</text>
</comment>
<protein>
    <submittedName>
        <fullName evidence="10">Preprotein translocase subunit SecG</fullName>
    </submittedName>
</protein>
<keyword evidence="6 9" id="KW-1133">Transmembrane helix</keyword>
<dbReference type="GO" id="GO:0009306">
    <property type="term" value="P:protein secretion"/>
    <property type="evidence" value="ECO:0007669"/>
    <property type="project" value="InterPro"/>
</dbReference>
<dbReference type="Proteomes" id="UP000231143">
    <property type="component" value="Unassembled WGS sequence"/>
</dbReference>
<dbReference type="GO" id="GO:0015450">
    <property type="term" value="F:protein-transporting ATPase activity"/>
    <property type="evidence" value="ECO:0007669"/>
    <property type="project" value="InterPro"/>
</dbReference>
<dbReference type="GO" id="GO:0016020">
    <property type="term" value="C:membrane"/>
    <property type="evidence" value="ECO:0007669"/>
    <property type="project" value="UniProtKB-SubCell"/>
</dbReference>
<evidence type="ECO:0000256" key="2">
    <source>
        <dbReference type="ARBA" id="ARBA00008445"/>
    </source>
</evidence>
<sequence>MEFLKEILPYVQLALGFLVVVGVLLQQSDASIGSVFGGGNDAGGIAHTRRGAEKIIFNGTVVVSILFVFSVIFGLLA</sequence>
<reference evidence="10 11" key="1">
    <citation type="submission" date="2017-09" db="EMBL/GenBank/DDBJ databases">
        <title>Depth-based differentiation of microbial function through sediment-hosted aquifers and enrichment of novel symbionts in the deep terrestrial subsurface.</title>
        <authorList>
            <person name="Probst A.J."/>
            <person name="Ladd B."/>
            <person name="Jarett J.K."/>
            <person name="Geller-Mcgrath D.E."/>
            <person name="Sieber C.M."/>
            <person name="Emerson J.B."/>
            <person name="Anantharaman K."/>
            <person name="Thomas B.C."/>
            <person name="Malmstrom R."/>
            <person name="Stieglmeier M."/>
            <person name="Klingl A."/>
            <person name="Woyke T."/>
            <person name="Ryan C.M."/>
            <person name="Banfield J.F."/>
        </authorList>
    </citation>
    <scope>NUCLEOTIDE SEQUENCE [LARGE SCALE GENOMIC DNA]</scope>
    <source>
        <strain evidence="10">CG22_combo_CG10-13_8_21_14_all_36_13</strain>
    </source>
</reference>
<accession>A0A2H0DZT7</accession>
<evidence type="ECO:0000256" key="7">
    <source>
        <dbReference type="ARBA" id="ARBA00023010"/>
    </source>
</evidence>
<name>A0A2H0DZT7_9BACT</name>
<organism evidence="10 11">
    <name type="scientific">Candidatus Campbellbacteria bacterium CG22_combo_CG10-13_8_21_14_all_36_13</name>
    <dbReference type="NCBI Taxonomy" id="1974529"/>
    <lineage>
        <taxon>Bacteria</taxon>
        <taxon>Candidatus Campbelliibacteriota</taxon>
    </lineage>
</organism>
<dbReference type="InterPro" id="IPR004692">
    <property type="entry name" value="SecG"/>
</dbReference>
<keyword evidence="4 9" id="KW-0812">Transmembrane</keyword>
<gene>
    <name evidence="10" type="primary">secG</name>
    <name evidence="10" type="ORF">COW81_02215</name>
</gene>
<keyword evidence="8 9" id="KW-0472">Membrane</keyword>
<evidence type="ECO:0000256" key="8">
    <source>
        <dbReference type="ARBA" id="ARBA00023136"/>
    </source>
</evidence>
<dbReference type="EMBL" id="PCTT01000027">
    <property type="protein sequence ID" value="PIP87080.1"/>
    <property type="molecule type" value="Genomic_DNA"/>
</dbReference>
<evidence type="ECO:0000256" key="1">
    <source>
        <dbReference type="ARBA" id="ARBA00004141"/>
    </source>
</evidence>
<evidence type="ECO:0000256" key="5">
    <source>
        <dbReference type="ARBA" id="ARBA00022927"/>
    </source>
</evidence>
<evidence type="ECO:0000256" key="4">
    <source>
        <dbReference type="ARBA" id="ARBA00022692"/>
    </source>
</evidence>
<keyword evidence="5" id="KW-0653">Protein transport</keyword>
<dbReference type="AlphaFoldDB" id="A0A2H0DZT7"/>
<keyword evidence="7" id="KW-0811">Translocation</keyword>
<evidence type="ECO:0000313" key="11">
    <source>
        <dbReference type="Proteomes" id="UP000231143"/>
    </source>
</evidence>
<keyword evidence="3" id="KW-0813">Transport</keyword>
<evidence type="ECO:0000256" key="3">
    <source>
        <dbReference type="ARBA" id="ARBA00022448"/>
    </source>
</evidence>
<evidence type="ECO:0000256" key="9">
    <source>
        <dbReference type="SAM" id="Phobius"/>
    </source>
</evidence>
<comment type="caution">
    <text evidence="10">The sequence shown here is derived from an EMBL/GenBank/DDBJ whole genome shotgun (WGS) entry which is preliminary data.</text>
</comment>
<feature type="transmembrane region" description="Helical" evidence="9">
    <location>
        <begin position="7"/>
        <end position="25"/>
    </location>
</feature>
<dbReference type="NCBIfam" id="TIGR00810">
    <property type="entry name" value="secG"/>
    <property type="match status" value="1"/>
</dbReference>
<feature type="transmembrane region" description="Helical" evidence="9">
    <location>
        <begin position="55"/>
        <end position="76"/>
    </location>
</feature>